<keyword evidence="6" id="KW-1185">Reference proteome</keyword>
<name>A0A1D3TYX9_9FIRM</name>
<dbReference type="PANTHER" id="PTHR43280">
    <property type="entry name" value="ARAC-FAMILY TRANSCRIPTIONAL REGULATOR"/>
    <property type="match status" value="1"/>
</dbReference>
<keyword evidence="3" id="KW-0804">Transcription</keyword>
<proteinExistence type="predicted"/>
<dbReference type="PANTHER" id="PTHR43280:SF34">
    <property type="entry name" value="ARAC-FAMILY TRANSCRIPTIONAL REGULATOR"/>
    <property type="match status" value="1"/>
</dbReference>
<dbReference type="RefSeq" id="WP_091236960.1">
    <property type="nucleotide sequence ID" value="NZ_FMKA01000052.1"/>
</dbReference>
<dbReference type="Proteomes" id="UP000199315">
    <property type="component" value="Unassembled WGS sequence"/>
</dbReference>
<dbReference type="SMART" id="SM00342">
    <property type="entry name" value="HTH_ARAC"/>
    <property type="match status" value="1"/>
</dbReference>
<evidence type="ECO:0000313" key="6">
    <source>
        <dbReference type="Proteomes" id="UP000199315"/>
    </source>
</evidence>
<dbReference type="EMBL" id="FMKA01000052">
    <property type="protein sequence ID" value="SCP99676.1"/>
    <property type="molecule type" value="Genomic_DNA"/>
</dbReference>
<feature type="domain" description="HTH araC/xylS-type" evidence="4">
    <location>
        <begin position="151"/>
        <end position="249"/>
    </location>
</feature>
<dbReference type="PROSITE" id="PS00041">
    <property type="entry name" value="HTH_ARAC_FAMILY_1"/>
    <property type="match status" value="1"/>
</dbReference>
<dbReference type="InterPro" id="IPR020449">
    <property type="entry name" value="Tscrpt_reg_AraC-type_HTH"/>
</dbReference>
<organism evidence="5 6">
    <name type="scientific">Anaerobium acetethylicum</name>
    <dbReference type="NCBI Taxonomy" id="1619234"/>
    <lineage>
        <taxon>Bacteria</taxon>
        <taxon>Bacillati</taxon>
        <taxon>Bacillota</taxon>
        <taxon>Clostridia</taxon>
        <taxon>Lachnospirales</taxon>
        <taxon>Lachnospiraceae</taxon>
        <taxon>Anaerobium</taxon>
    </lineage>
</organism>
<keyword evidence="2 5" id="KW-0238">DNA-binding</keyword>
<dbReference type="OrthoDB" id="184994at2"/>
<evidence type="ECO:0000256" key="3">
    <source>
        <dbReference type="ARBA" id="ARBA00023163"/>
    </source>
</evidence>
<dbReference type="PROSITE" id="PS01124">
    <property type="entry name" value="HTH_ARAC_FAMILY_2"/>
    <property type="match status" value="1"/>
</dbReference>
<dbReference type="Pfam" id="PF12833">
    <property type="entry name" value="HTH_18"/>
    <property type="match status" value="1"/>
</dbReference>
<dbReference type="InterPro" id="IPR018062">
    <property type="entry name" value="HTH_AraC-typ_CS"/>
</dbReference>
<keyword evidence="1" id="KW-0805">Transcription regulation</keyword>
<accession>A0A1D3TYX9</accession>
<gene>
    <name evidence="5" type="ORF">SAMN05421730_105214</name>
</gene>
<dbReference type="InterPro" id="IPR009057">
    <property type="entry name" value="Homeodomain-like_sf"/>
</dbReference>
<dbReference type="SUPFAM" id="SSF46689">
    <property type="entry name" value="Homeodomain-like"/>
    <property type="match status" value="2"/>
</dbReference>
<evidence type="ECO:0000256" key="1">
    <source>
        <dbReference type="ARBA" id="ARBA00023015"/>
    </source>
</evidence>
<dbReference type="GO" id="GO:0043565">
    <property type="term" value="F:sequence-specific DNA binding"/>
    <property type="evidence" value="ECO:0007669"/>
    <property type="project" value="InterPro"/>
</dbReference>
<dbReference type="PRINTS" id="PR00032">
    <property type="entry name" value="HTHARAC"/>
</dbReference>
<evidence type="ECO:0000259" key="4">
    <source>
        <dbReference type="PROSITE" id="PS01124"/>
    </source>
</evidence>
<dbReference type="InterPro" id="IPR018060">
    <property type="entry name" value="HTH_AraC"/>
</dbReference>
<dbReference type="AlphaFoldDB" id="A0A1D3TYX9"/>
<dbReference type="Gene3D" id="1.10.10.60">
    <property type="entry name" value="Homeodomain-like"/>
    <property type="match status" value="2"/>
</dbReference>
<evidence type="ECO:0000256" key="2">
    <source>
        <dbReference type="ARBA" id="ARBA00023125"/>
    </source>
</evidence>
<dbReference type="STRING" id="1619234.SAMN05421730_105214"/>
<sequence length="255" mass="29358">MHRQPDRSSPPNPDIESALGSEIFENRENIKAHGKYAEELRFMNLIKNGDIENLKEMIKIHTTENIGRMSRNPLRQQMYAFVAGITLATRFAIEGGLGEEDAYHLSDIYIQKADACLTSGEIWELEHQMDLDFAQRVRLAKQSPAVSAPVQLVIDYIFNHLHFRITLEELADQAGFTSSYLSHVFKNETGYTITEFIQKQRISEAESLLRHSEYSISEISQYLGFCSQSHFTAVFRKYAGVTPAQFRKSNFRRNW</sequence>
<evidence type="ECO:0000313" key="5">
    <source>
        <dbReference type="EMBL" id="SCP99676.1"/>
    </source>
</evidence>
<reference evidence="5 6" key="1">
    <citation type="submission" date="2016-09" db="EMBL/GenBank/DDBJ databases">
        <authorList>
            <person name="Capua I."/>
            <person name="De Benedictis P."/>
            <person name="Joannis T."/>
            <person name="Lombin L.H."/>
            <person name="Cattoli G."/>
        </authorList>
    </citation>
    <scope>NUCLEOTIDE SEQUENCE [LARGE SCALE GENOMIC DNA]</scope>
    <source>
        <strain evidence="5 6">GluBS11</strain>
    </source>
</reference>
<protein>
    <submittedName>
        <fullName evidence="5">AraC-type DNA-binding protein</fullName>
    </submittedName>
</protein>
<dbReference type="GO" id="GO:0003700">
    <property type="term" value="F:DNA-binding transcription factor activity"/>
    <property type="evidence" value="ECO:0007669"/>
    <property type="project" value="InterPro"/>
</dbReference>